<dbReference type="Proteomes" id="UP000318733">
    <property type="component" value="Unassembled WGS sequence"/>
</dbReference>
<evidence type="ECO:0000256" key="2">
    <source>
        <dbReference type="SAM" id="SignalP"/>
    </source>
</evidence>
<protein>
    <submittedName>
        <fullName evidence="3">Uncharacterized protein</fullName>
    </submittedName>
</protein>
<sequence>MKMKRPYFTILMIIITAVFSGCGKSGTSPSKTNTGTTTQTGTTTTQYPVTSTFVQTGGTPITYKHL</sequence>
<proteinExistence type="predicted"/>
<keyword evidence="2" id="KW-0732">Signal</keyword>
<evidence type="ECO:0000313" key="4">
    <source>
        <dbReference type="Proteomes" id="UP000318733"/>
    </source>
</evidence>
<accession>A0A556MM97</accession>
<dbReference type="AlphaFoldDB" id="A0A556MM97"/>
<feature type="compositionally biased region" description="Low complexity" evidence="1">
    <location>
        <begin position="25"/>
        <end position="43"/>
    </location>
</feature>
<evidence type="ECO:0000256" key="1">
    <source>
        <dbReference type="SAM" id="MobiDB-lite"/>
    </source>
</evidence>
<evidence type="ECO:0000313" key="3">
    <source>
        <dbReference type="EMBL" id="TSJ41040.1"/>
    </source>
</evidence>
<organism evidence="3 4">
    <name type="scientific">Mucilaginibacter corticis</name>
    <dbReference type="NCBI Taxonomy" id="2597670"/>
    <lineage>
        <taxon>Bacteria</taxon>
        <taxon>Pseudomonadati</taxon>
        <taxon>Bacteroidota</taxon>
        <taxon>Sphingobacteriia</taxon>
        <taxon>Sphingobacteriales</taxon>
        <taxon>Sphingobacteriaceae</taxon>
        <taxon>Mucilaginibacter</taxon>
    </lineage>
</organism>
<feature type="signal peptide" evidence="2">
    <location>
        <begin position="1"/>
        <end position="20"/>
    </location>
</feature>
<name>A0A556MM97_9SPHI</name>
<dbReference type="RefSeq" id="WP_144249078.1">
    <property type="nucleotide sequence ID" value="NZ_VLPK01000002.1"/>
</dbReference>
<dbReference type="PROSITE" id="PS51257">
    <property type="entry name" value="PROKAR_LIPOPROTEIN"/>
    <property type="match status" value="1"/>
</dbReference>
<reference evidence="3 4" key="1">
    <citation type="submission" date="2019-07" db="EMBL/GenBank/DDBJ databases">
        <authorList>
            <person name="Huq M.A."/>
        </authorList>
    </citation>
    <scope>NUCLEOTIDE SEQUENCE [LARGE SCALE GENOMIC DNA]</scope>
    <source>
        <strain evidence="3 4">MAH-19</strain>
    </source>
</reference>
<keyword evidence="4" id="KW-1185">Reference proteome</keyword>
<feature type="chain" id="PRO_5021874287" evidence="2">
    <location>
        <begin position="21"/>
        <end position="66"/>
    </location>
</feature>
<dbReference type="EMBL" id="VLPK01000002">
    <property type="protein sequence ID" value="TSJ41040.1"/>
    <property type="molecule type" value="Genomic_DNA"/>
</dbReference>
<gene>
    <name evidence="3" type="ORF">FO440_15005</name>
</gene>
<comment type="caution">
    <text evidence="3">The sequence shown here is derived from an EMBL/GenBank/DDBJ whole genome shotgun (WGS) entry which is preliminary data.</text>
</comment>
<feature type="region of interest" description="Disordered" evidence="1">
    <location>
        <begin position="24"/>
        <end position="43"/>
    </location>
</feature>